<organism evidence="1 2">
    <name type="scientific">Dentipellis fragilis</name>
    <dbReference type="NCBI Taxonomy" id="205917"/>
    <lineage>
        <taxon>Eukaryota</taxon>
        <taxon>Fungi</taxon>
        <taxon>Dikarya</taxon>
        <taxon>Basidiomycota</taxon>
        <taxon>Agaricomycotina</taxon>
        <taxon>Agaricomycetes</taxon>
        <taxon>Russulales</taxon>
        <taxon>Hericiaceae</taxon>
        <taxon>Dentipellis</taxon>
    </lineage>
</organism>
<keyword evidence="2" id="KW-1185">Reference proteome</keyword>
<dbReference type="EMBL" id="SEOQ01001182">
    <property type="protein sequence ID" value="TFY53236.1"/>
    <property type="molecule type" value="Genomic_DNA"/>
</dbReference>
<reference evidence="1 2" key="1">
    <citation type="submission" date="2019-02" db="EMBL/GenBank/DDBJ databases">
        <title>Genome sequencing of the rare red list fungi Dentipellis fragilis.</title>
        <authorList>
            <person name="Buettner E."/>
            <person name="Kellner H."/>
        </authorList>
    </citation>
    <scope>NUCLEOTIDE SEQUENCE [LARGE SCALE GENOMIC DNA]</scope>
    <source>
        <strain evidence="1 2">DSM 105465</strain>
    </source>
</reference>
<accession>A0A4Y9XSY2</accession>
<evidence type="ECO:0000313" key="2">
    <source>
        <dbReference type="Proteomes" id="UP000298327"/>
    </source>
</evidence>
<protein>
    <submittedName>
        <fullName evidence="1">Uncharacterized protein</fullName>
    </submittedName>
</protein>
<comment type="caution">
    <text evidence="1">The sequence shown here is derived from an EMBL/GenBank/DDBJ whole genome shotgun (WGS) entry which is preliminary data.</text>
</comment>
<name>A0A4Y9XSY2_9AGAM</name>
<sequence length="101" mass="10788">MRPVRPRGSQTGCCRSCAEAGAAPNVDITGAVKPLTLTSQLQFQLQVEPPASRARLGQTDMFVVHAEARDRASARLGGVMPSSLTTKDTLILSTSLETSYR</sequence>
<gene>
    <name evidence="1" type="ORF">EVG20_g10209</name>
</gene>
<proteinExistence type="predicted"/>
<evidence type="ECO:0000313" key="1">
    <source>
        <dbReference type="EMBL" id="TFY53236.1"/>
    </source>
</evidence>
<dbReference type="Proteomes" id="UP000298327">
    <property type="component" value="Unassembled WGS sequence"/>
</dbReference>
<dbReference type="AlphaFoldDB" id="A0A4Y9XSY2"/>